<keyword evidence="2" id="KW-1185">Reference proteome</keyword>
<protein>
    <submittedName>
        <fullName evidence="1">Uncharacterized protein</fullName>
    </submittedName>
</protein>
<gene>
    <name evidence="1" type="ORF">GLOIN_2v1554207</name>
</gene>
<dbReference type="AlphaFoldDB" id="A0A2P4QG60"/>
<reference evidence="1 2" key="2">
    <citation type="journal article" date="2018" name="New Phytol.">
        <title>High intraspecific genome diversity in the model arbuscular mycorrhizal symbiont Rhizophagus irregularis.</title>
        <authorList>
            <person name="Chen E.C.H."/>
            <person name="Morin E."/>
            <person name="Beaudet D."/>
            <person name="Noel J."/>
            <person name="Yildirir G."/>
            <person name="Ndikumana S."/>
            <person name="Charron P."/>
            <person name="St-Onge C."/>
            <person name="Giorgi J."/>
            <person name="Kruger M."/>
            <person name="Marton T."/>
            <person name="Ropars J."/>
            <person name="Grigoriev I.V."/>
            <person name="Hainaut M."/>
            <person name="Henrissat B."/>
            <person name="Roux C."/>
            <person name="Martin F."/>
            <person name="Corradi N."/>
        </authorList>
    </citation>
    <scope>NUCLEOTIDE SEQUENCE [LARGE SCALE GENOMIC DNA]</scope>
    <source>
        <strain evidence="1 2">DAOM 197198</strain>
    </source>
</reference>
<accession>A0A2P4QG60</accession>
<feature type="non-terminal residue" evidence="1">
    <location>
        <position position="1"/>
    </location>
</feature>
<evidence type="ECO:0000313" key="2">
    <source>
        <dbReference type="Proteomes" id="UP000018888"/>
    </source>
</evidence>
<comment type="caution">
    <text evidence="1">The sequence shown here is derived from an EMBL/GenBank/DDBJ whole genome shotgun (WGS) entry which is preliminary data.</text>
</comment>
<reference evidence="1 2" key="1">
    <citation type="journal article" date="2013" name="Proc. Natl. Acad. Sci. U.S.A.">
        <title>Genome of an arbuscular mycorrhizal fungus provides insight into the oldest plant symbiosis.</title>
        <authorList>
            <person name="Tisserant E."/>
            <person name="Malbreil M."/>
            <person name="Kuo A."/>
            <person name="Kohler A."/>
            <person name="Symeonidi A."/>
            <person name="Balestrini R."/>
            <person name="Charron P."/>
            <person name="Duensing N."/>
            <person name="Frei Dit Frey N."/>
            <person name="Gianinazzi-Pearson V."/>
            <person name="Gilbert L.B."/>
            <person name="Handa Y."/>
            <person name="Herr J.R."/>
            <person name="Hijri M."/>
            <person name="Koul R."/>
            <person name="Kawaguchi M."/>
            <person name="Krajinski F."/>
            <person name="Lammers P.J."/>
            <person name="Masclaux F.G."/>
            <person name="Murat C."/>
            <person name="Morin E."/>
            <person name="Ndikumana S."/>
            <person name="Pagni M."/>
            <person name="Petitpierre D."/>
            <person name="Requena N."/>
            <person name="Rosikiewicz P."/>
            <person name="Riley R."/>
            <person name="Saito K."/>
            <person name="San Clemente H."/>
            <person name="Shapiro H."/>
            <person name="van Tuinen D."/>
            <person name="Becard G."/>
            <person name="Bonfante P."/>
            <person name="Paszkowski U."/>
            <person name="Shachar-Hill Y.Y."/>
            <person name="Tuskan G.A."/>
            <person name="Young P.W."/>
            <person name="Sanders I.R."/>
            <person name="Henrissat B."/>
            <person name="Rensing S.A."/>
            <person name="Grigoriev I.V."/>
            <person name="Corradi N."/>
            <person name="Roux C."/>
            <person name="Martin F."/>
        </authorList>
    </citation>
    <scope>NUCLEOTIDE SEQUENCE [LARGE SCALE GENOMIC DNA]</scope>
    <source>
        <strain evidence="1 2">DAOM 197198</strain>
    </source>
</reference>
<dbReference type="EMBL" id="AUPC02000048">
    <property type="protein sequence ID" value="POG76610.1"/>
    <property type="molecule type" value="Genomic_DNA"/>
</dbReference>
<evidence type="ECO:0000313" key="1">
    <source>
        <dbReference type="EMBL" id="POG76610.1"/>
    </source>
</evidence>
<name>A0A2P4QG60_RHIID</name>
<sequence>VTVRFPECPLFPEYIFSRSHLPECQFSELNIFLKYTISRILISRILFPEV</sequence>
<proteinExistence type="predicted"/>
<dbReference type="Proteomes" id="UP000018888">
    <property type="component" value="Unassembled WGS sequence"/>
</dbReference>
<organism evidence="1 2">
    <name type="scientific">Rhizophagus irregularis (strain DAOM 181602 / DAOM 197198 / MUCL 43194)</name>
    <name type="common">Arbuscular mycorrhizal fungus</name>
    <name type="synonym">Glomus intraradices</name>
    <dbReference type="NCBI Taxonomy" id="747089"/>
    <lineage>
        <taxon>Eukaryota</taxon>
        <taxon>Fungi</taxon>
        <taxon>Fungi incertae sedis</taxon>
        <taxon>Mucoromycota</taxon>
        <taxon>Glomeromycotina</taxon>
        <taxon>Glomeromycetes</taxon>
        <taxon>Glomerales</taxon>
        <taxon>Glomeraceae</taxon>
        <taxon>Rhizophagus</taxon>
    </lineage>
</organism>